<evidence type="ECO:0000313" key="2">
    <source>
        <dbReference type="EMBL" id="KAH7176155.1"/>
    </source>
</evidence>
<feature type="compositionally biased region" description="Polar residues" evidence="1">
    <location>
        <begin position="1"/>
        <end position="12"/>
    </location>
</feature>
<keyword evidence="3" id="KW-1185">Reference proteome</keyword>
<protein>
    <submittedName>
        <fullName evidence="2">Uncharacterized protein</fullName>
    </submittedName>
</protein>
<dbReference type="OrthoDB" id="4763081at2759"/>
<dbReference type="Proteomes" id="UP000738349">
    <property type="component" value="Unassembled WGS sequence"/>
</dbReference>
<evidence type="ECO:0000313" key="3">
    <source>
        <dbReference type="Proteomes" id="UP000738349"/>
    </source>
</evidence>
<dbReference type="EMBL" id="JAGMUV010000001">
    <property type="protein sequence ID" value="KAH7176155.1"/>
    <property type="molecule type" value="Genomic_DNA"/>
</dbReference>
<proteinExistence type="predicted"/>
<gene>
    <name evidence="2" type="ORF">EDB81DRAFT_32947</name>
</gene>
<name>A0A9P9JMY3_9HYPO</name>
<sequence length="457" mass="51497">MAGDSTSSSGYDLSNHLPRSRPPVPIVDPVGSDHVRIHSRCGACGFEFNNGDTFYAFVCAGNNAGWSAPFTGFGEYEFPCVFANGSVGYPWLFCRSSVCRRCPSSPESSTIHTTCLRLFLSQANTRDTQRQNDKMDLLRRLWLAATWRSPWPGLNPLELEPHVPYRSDRYPSTILDELPQLQTLPVELSSKMWEFCKSGLLWRYSAVLDMARELLNSPSPEPGPRPIARVRSWSRRGELIEEDGPGDSVIRLTIDSRGLERIERLAIWPSGSSPGFDDKAFVVEPAKALAGVLVDFQLGLAHLQLPANRATDFYTWDTPFPPLLKHSLFNVPIQYQPSRLRLLKLRGCTGITFFMLFGSTKAIHVHTARRPSAQNTFLTLTPHLQLSVSWIYVPIDSEILEFGFTLKPRQARGIRRDQAFLLRLADQEDVLIGAQNVLNREYALIKKPTTLIYDKTE</sequence>
<organism evidence="2 3">
    <name type="scientific">Dactylonectria macrodidyma</name>
    <dbReference type="NCBI Taxonomy" id="307937"/>
    <lineage>
        <taxon>Eukaryota</taxon>
        <taxon>Fungi</taxon>
        <taxon>Dikarya</taxon>
        <taxon>Ascomycota</taxon>
        <taxon>Pezizomycotina</taxon>
        <taxon>Sordariomycetes</taxon>
        <taxon>Hypocreomycetidae</taxon>
        <taxon>Hypocreales</taxon>
        <taxon>Nectriaceae</taxon>
        <taxon>Dactylonectria</taxon>
    </lineage>
</organism>
<accession>A0A9P9JMY3</accession>
<evidence type="ECO:0000256" key="1">
    <source>
        <dbReference type="SAM" id="MobiDB-lite"/>
    </source>
</evidence>
<feature type="region of interest" description="Disordered" evidence="1">
    <location>
        <begin position="1"/>
        <end position="25"/>
    </location>
</feature>
<reference evidence="2" key="1">
    <citation type="journal article" date="2021" name="Nat. Commun.">
        <title>Genetic determinants of endophytism in the Arabidopsis root mycobiome.</title>
        <authorList>
            <person name="Mesny F."/>
            <person name="Miyauchi S."/>
            <person name="Thiergart T."/>
            <person name="Pickel B."/>
            <person name="Atanasova L."/>
            <person name="Karlsson M."/>
            <person name="Huettel B."/>
            <person name="Barry K.W."/>
            <person name="Haridas S."/>
            <person name="Chen C."/>
            <person name="Bauer D."/>
            <person name="Andreopoulos W."/>
            <person name="Pangilinan J."/>
            <person name="LaButti K."/>
            <person name="Riley R."/>
            <person name="Lipzen A."/>
            <person name="Clum A."/>
            <person name="Drula E."/>
            <person name="Henrissat B."/>
            <person name="Kohler A."/>
            <person name="Grigoriev I.V."/>
            <person name="Martin F.M."/>
            <person name="Hacquard S."/>
        </authorList>
    </citation>
    <scope>NUCLEOTIDE SEQUENCE</scope>
    <source>
        <strain evidence="2">MPI-CAGE-AT-0147</strain>
    </source>
</reference>
<comment type="caution">
    <text evidence="2">The sequence shown here is derived from an EMBL/GenBank/DDBJ whole genome shotgun (WGS) entry which is preliminary data.</text>
</comment>
<dbReference type="AlphaFoldDB" id="A0A9P9JMY3"/>